<dbReference type="PRINTS" id="PR00421">
    <property type="entry name" value="THIOREDOXIN"/>
</dbReference>
<dbReference type="SUPFAM" id="SSF52833">
    <property type="entry name" value="Thioredoxin-like"/>
    <property type="match status" value="1"/>
</dbReference>
<keyword evidence="4" id="KW-0249">Electron transport</keyword>
<dbReference type="GeneID" id="116209989"/>
<feature type="domain" description="Thioredoxin" evidence="11">
    <location>
        <begin position="1"/>
        <end position="118"/>
    </location>
</feature>
<evidence type="ECO:0000256" key="4">
    <source>
        <dbReference type="ARBA" id="ARBA00022982"/>
    </source>
</evidence>
<dbReference type="GO" id="GO:0015035">
    <property type="term" value="F:protein-disulfide reductase activity"/>
    <property type="evidence" value="ECO:0007669"/>
    <property type="project" value="InterPro"/>
</dbReference>
<dbReference type="AlphaFoldDB" id="A0A218XV61"/>
<comment type="caution">
    <text evidence="12">The sequence shown here is derived from an EMBL/GenBank/DDBJ whole genome shotgun (WGS) entry which is preliminary data.</text>
</comment>
<reference evidence="13 15" key="3">
    <citation type="submission" date="2017-11" db="EMBL/GenBank/DDBJ databases">
        <title>De-novo sequencing of pomegranate (Punica granatum L.) genome.</title>
        <authorList>
            <person name="Akparov Z."/>
            <person name="Amiraslanov A."/>
            <person name="Hajiyeva S."/>
            <person name="Abbasov M."/>
            <person name="Kaur K."/>
            <person name="Hamwieh A."/>
            <person name="Solovyev V."/>
            <person name="Salamov A."/>
            <person name="Braich B."/>
            <person name="Kosarev P."/>
            <person name="Mahmoud A."/>
            <person name="Hajiyev E."/>
            <person name="Babayeva S."/>
            <person name="Izzatullayeva V."/>
            <person name="Mammadov A."/>
            <person name="Mammadov A."/>
            <person name="Sharifova S."/>
            <person name="Ojaghi J."/>
            <person name="Eynullazada K."/>
            <person name="Bayramov B."/>
            <person name="Abdulazimova A."/>
            <person name="Shahmuradov I."/>
        </authorList>
    </citation>
    <scope>NUCLEOTIDE SEQUENCE [LARGE SCALE GENOMIC DNA]</scope>
    <source>
        <strain evidence="13">AG2017</strain>
        <strain evidence="15">cv. AG2017</strain>
        <tissue evidence="13">Leaf</tissue>
    </source>
</reference>
<gene>
    <name evidence="12" type="ORF">CDL15_Pgr020798</name>
    <name evidence="13" type="ORF">CRG98_024821</name>
</gene>
<evidence type="ECO:0000256" key="6">
    <source>
        <dbReference type="ARBA" id="ARBA00023284"/>
    </source>
</evidence>
<feature type="site" description="Contributes to redox potential value" evidence="9">
    <location>
        <position position="34"/>
    </location>
</feature>
<dbReference type="PANTHER" id="PTHR10438">
    <property type="entry name" value="THIOREDOXIN"/>
    <property type="match status" value="1"/>
</dbReference>
<dbReference type="PANTHER" id="PTHR10438:SF425">
    <property type="entry name" value="THIOREDOXIN H1"/>
    <property type="match status" value="1"/>
</dbReference>
<feature type="active site" description="Nucleophile" evidence="9">
    <location>
        <position position="43"/>
    </location>
</feature>
<dbReference type="EMBL" id="PGOL01001765">
    <property type="protein sequence ID" value="PKI54807.1"/>
    <property type="molecule type" value="Genomic_DNA"/>
</dbReference>
<dbReference type="FunFam" id="3.40.30.10:FF:000104">
    <property type="entry name" value="Thioredoxin"/>
    <property type="match status" value="1"/>
</dbReference>
<reference evidence="14" key="1">
    <citation type="journal article" date="2017" name="Plant J.">
        <title>The pomegranate (Punica granatum L.) genome and the genomics of punicalagin biosynthesis.</title>
        <authorList>
            <person name="Qin G."/>
            <person name="Xu C."/>
            <person name="Ming R."/>
            <person name="Tang H."/>
            <person name="Guyot R."/>
            <person name="Kramer E.M."/>
            <person name="Hu Y."/>
            <person name="Yi X."/>
            <person name="Qi Y."/>
            <person name="Xu X."/>
            <person name="Gao Z."/>
            <person name="Pan H."/>
            <person name="Jian J."/>
            <person name="Tian Y."/>
            <person name="Yue Z."/>
            <person name="Xu Y."/>
        </authorList>
    </citation>
    <scope>NUCLEOTIDE SEQUENCE [LARGE SCALE GENOMIC DNA]</scope>
    <source>
        <strain evidence="14">cv. Dabenzi</strain>
    </source>
</reference>
<dbReference type="InterPro" id="IPR050620">
    <property type="entry name" value="Thioredoxin_H-type-like"/>
</dbReference>
<dbReference type="EMBL" id="MTKT01000785">
    <property type="protein sequence ID" value="OWM88844.1"/>
    <property type="molecule type" value="Genomic_DNA"/>
</dbReference>
<dbReference type="PROSITE" id="PS51352">
    <property type="entry name" value="THIOREDOXIN_2"/>
    <property type="match status" value="1"/>
</dbReference>
<proteinExistence type="inferred from homology"/>
<evidence type="ECO:0000256" key="3">
    <source>
        <dbReference type="ARBA" id="ARBA00022490"/>
    </source>
</evidence>
<accession>A0A218XV61</accession>
<reference evidence="12" key="2">
    <citation type="submission" date="2017-06" db="EMBL/GenBank/DDBJ databases">
        <title>The pomegranate genome and the genomics of punicalagin biosynthesis.</title>
        <authorList>
            <person name="Xu C."/>
        </authorList>
    </citation>
    <scope>NUCLEOTIDE SEQUENCE [LARGE SCALE GENOMIC DNA]</scope>
    <source>
        <tissue evidence="12">Fresh leaf</tissue>
    </source>
</reference>
<feature type="site" description="Contributes to redox potential value" evidence="9">
    <location>
        <position position="42"/>
    </location>
</feature>
<dbReference type="Proteomes" id="UP000197138">
    <property type="component" value="Unassembled WGS sequence"/>
</dbReference>
<evidence type="ECO:0000313" key="15">
    <source>
        <dbReference type="Proteomes" id="UP000233551"/>
    </source>
</evidence>
<dbReference type="STRING" id="22663.A0A218XV61"/>
<keyword evidence="15" id="KW-1185">Reference proteome</keyword>
<dbReference type="OrthoDB" id="10263751at2759"/>
<dbReference type="Pfam" id="PF00085">
    <property type="entry name" value="Thioredoxin"/>
    <property type="match status" value="1"/>
</dbReference>
<keyword evidence="5 10" id="KW-1015">Disulfide bond</keyword>
<evidence type="ECO:0000256" key="9">
    <source>
        <dbReference type="PIRSR" id="PIRSR000077-1"/>
    </source>
</evidence>
<keyword evidence="3" id="KW-0963">Cytoplasm</keyword>
<evidence type="ECO:0000256" key="1">
    <source>
        <dbReference type="ARBA" id="ARBA00004496"/>
    </source>
</evidence>
<evidence type="ECO:0000256" key="7">
    <source>
        <dbReference type="ARBA" id="ARBA00038353"/>
    </source>
</evidence>
<protein>
    <recommendedName>
        <fullName evidence="8">Thioredoxin</fullName>
    </recommendedName>
</protein>
<dbReference type="GO" id="GO:0005737">
    <property type="term" value="C:cytoplasm"/>
    <property type="evidence" value="ECO:0007669"/>
    <property type="project" value="UniProtKB-SubCell"/>
</dbReference>
<evidence type="ECO:0000256" key="5">
    <source>
        <dbReference type="ARBA" id="ARBA00023157"/>
    </source>
</evidence>
<sequence>MAAEEGQVISCHSLESWNEQIQKSNDPGKLVVVDFTASWCGPCRFIAPFLADLAKRFPSVLFLKVDVDELKTVAQEWAVEAMPTFMFVKCGKIVDKVVGARKSDLEEMTVKHMTATASA</sequence>
<comment type="subcellular location">
    <subcellularLocation>
        <location evidence="1">Cytoplasm</location>
    </subcellularLocation>
</comment>
<dbReference type="InterPro" id="IPR005746">
    <property type="entry name" value="Thioredoxin"/>
</dbReference>
<evidence type="ECO:0000256" key="10">
    <source>
        <dbReference type="PIRSR" id="PIRSR000077-4"/>
    </source>
</evidence>
<dbReference type="InterPro" id="IPR036249">
    <property type="entry name" value="Thioredoxin-like_sf"/>
</dbReference>
<evidence type="ECO:0000259" key="11">
    <source>
        <dbReference type="PROSITE" id="PS51352"/>
    </source>
</evidence>
<name>A0A218XV61_PUNGR</name>
<organism evidence="12 14">
    <name type="scientific">Punica granatum</name>
    <name type="common">Pomegranate</name>
    <dbReference type="NCBI Taxonomy" id="22663"/>
    <lineage>
        <taxon>Eukaryota</taxon>
        <taxon>Viridiplantae</taxon>
        <taxon>Streptophyta</taxon>
        <taxon>Embryophyta</taxon>
        <taxon>Tracheophyta</taxon>
        <taxon>Spermatophyta</taxon>
        <taxon>Magnoliopsida</taxon>
        <taxon>eudicotyledons</taxon>
        <taxon>Gunneridae</taxon>
        <taxon>Pentapetalae</taxon>
        <taxon>rosids</taxon>
        <taxon>malvids</taxon>
        <taxon>Myrtales</taxon>
        <taxon>Lythraceae</taxon>
        <taxon>Punica</taxon>
    </lineage>
</organism>
<evidence type="ECO:0000256" key="2">
    <source>
        <dbReference type="ARBA" id="ARBA00022448"/>
    </source>
</evidence>
<dbReference type="Gene3D" id="3.40.30.10">
    <property type="entry name" value="Glutaredoxin"/>
    <property type="match status" value="1"/>
</dbReference>
<feature type="disulfide bond" description="Redox-active" evidence="10">
    <location>
        <begin position="40"/>
        <end position="43"/>
    </location>
</feature>
<dbReference type="Proteomes" id="UP000233551">
    <property type="component" value="Unassembled WGS sequence"/>
</dbReference>
<dbReference type="PROSITE" id="PS00194">
    <property type="entry name" value="THIOREDOXIN_1"/>
    <property type="match status" value="1"/>
</dbReference>
<evidence type="ECO:0000313" key="13">
    <source>
        <dbReference type="EMBL" id="PKI54807.1"/>
    </source>
</evidence>
<dbReference type="InterPro" id="IPR013766">
    <property type="entry name" value="Thioredoxin_domain"/>
</dbReference>
<feature type="site" description="Contributes to redox potential value" evidence="9">
    <location>
        <position position="41"/>
    </location>
</feature>
<dbReference type="CDD" id="cd02947">
    <property type="entry name" value="TRX_family"/>
    <property type="match status" value="1"/>
</dbReference>
<keyword evidence="6 10" id="KW-0676">Redox-active center</keyword>
<comment type="similarity">
    <text evidence="7">Belongs to the thioredoxin family. Plant H-type subfamily.</text>
</comment>
<evidence type="ECO:0000313" key="12">
    <source>
        <dbReference type="EMBL" id="OWM88844.1"/>
    </source>
</evidence>
<dbReference type="InterPro" id="IPR017937">
    <property type="entry name" value="Thioredoxin_CS"/>
</dbReference>
<feature type="active site" description="Nucleophile" evidence="9">
    <location>
        <position position="40"/>
    </location>
</feature>
<evidence type="ECO:0000313" key="14">
    <source>
        <dbReference type="Proteomes" id="UP000197138"/>
    </source>
</evidence>
<evidence type="ECO:0000256" key="8">
    <source>
        <dbReference type="PIRNR" id="PIRNR000077"/>
    </source>
</evidence>
<dbReference type="GO" id="GO:0016671">
    <property type="term" value="F:oxidoreductase activity, acting on a sulfur group of donors, disulfide as acceptor"/>
    <property type="evidence" value="ECO:0007669"/>
    <property type="project" value="UniProtKB-ARBA"/>
</dbReference>
<keyword evidence="2" id="KW-0813">Transport</keyword>
<dbReference type="PIRSF" id="PIRSF000077">
    <property type="entry name" value="Thioredoxin"/>
    <property type="match status" value="1"/>
</dbReference>